<comment type="caution">
    <text evidence="1">The sequence shown here is derived from an EMBL/GenBank/DDBJ whole genome shotgun (WGS) entry which is preliminary data.</text>
</comment>
<gene>
    <name evidence="1" type="ORF">MENTE1834_LOCUS2884</name>
</gene>
<reference evidence="1" key="1">
    <citation type="submission" date="2023-11" db="EMBL/GenBank/DDBJ databases">
        <authorList>
            <person name="Poullet M."/>
        </authorList>
    </citation>
    <scope>NUCLEOTIDE SEQUENCE</scope>
    <source>
        <strain evidence="1">E1834</strain>
    </source>
</reference>
<accession>A0ACB0XRZ4</accession>
<organism evidence="1 2">
    <name type="scientific">Meloidogyne enterolobii</name>
    <name type="common">Root-knot nematode worm</name>
    <name type="synonym">Meloidogyne mayaguensis</name>
    <dbReference type="NCBI Taxonomy" id="390850"/>
    <lineage>
        <taxon>Eukaryota</taxon>
        <taxon>Metazoa</taxon>
        <taxon>Ecdysozoa</taxon>
        <taxon>Nematoda</taxon>
        <taxon>Chromadorea</taxon>
        <taxon>Rhabditida</taxon>
        <taxon>Tylenchina</taxon>
        <taxon>Tylenchomorpha</taxon>
        <taxon>Tylenchoidea</taxon>
        <taxon>Meloidogynidae</taxon>
        <taxon>Meloidogyninae</taxon>
        <taxon>Meloidogyne</taxon>
    </lineage>
</organism>
<dbReference type="Proteomes" id="UP001497535">
    <property type="component" value="Unassembled WGS sequence"/>
</dbReference>
<evidence type="ECO:0000313" key="1">
    <source>
        <dbReference type="EMBL" id="CAK5015010.1"/>
    </source>
</evidence>
<dbReference type="EMBL" id="CAVMJV010000002">
    <property type="protein sequence ID" value="CAK5015010.1"/>
    <property type="molecule type" value="Genomic_DNA"/>
</dbReference>
<keyword evidence="2" id="KW-1185">Reference proteome</keyword>
<evidence type="ECO:0000313" key="2">
    <source>
        <dbReference type="Proteomes" id="UP001497535"/>
    </source>
</evidence>
<sequence>MFHQTYPQVRLPLQQSWTLMIYPHPHLLLLTNINHKIFRLQIHNRMLLRN</sequence>
<proteinExistence type="predicted"/>
<name>A0ACB0XRZ4_MELEN</name>
<protein>
    <submittedName>
        <fullName evidence="1">Uncharacterized protein</fullName>
    </submittedName>
</protein>